<gene>
    <name evidence="1" type="ordered locus">Saro_1040</name>
</gene>
<dbReference type="AlphaFoldDB" id="Q2G9I8"/>
<organism evidence="1 2">
    <name type="scientific">Novosphingobium aromaticivorans (strain ATCC 700278 / DSM 12444 / CCUG 56034 / CIP 105152 / NBRC 16084 / F199)</name>
    <dbReference type="NCBI Taxonomy" id="279238"/>
    <lineage>
        <taxon>Bacteria</taxon>
        <taxon>Pseudomonadati</taxon>
        <taxon>Pseudomonadota</taxon>
        <taxon>Alphaproteobacteria</taxon>
        <taxon>Sphingomonadales</taxon>
        <taxon>Sphingomonadaceae</taxon>
        <taxon>Novosphingobium</taxon>
    </lineage>
</organism>
<evidence type="ECO:0000313" key="2">
    <source>
        <dbReference type="Proteomes" id="UP000009134"/>
    </source>
</evidence>
<protein>
    <submittedName>
        <fullName evidence="1">Uncharacterized protein</fullName>
    </submittedName>
</protein>
<sequence>MADRLERDHVKLGWFEIRAQDQVTVLDPSVSGESTLSFQPDDIDHVERILEFIADSANFSKLSKWVENTYGKDVDLEDFLTNPSYANHRAQAFRQVEGLG</sequence>
<dbReference type="RefSeq" id="WP_011444699.1">
    <property type="nucleotide sequence ID" value="NC_007794.1"/>
</dbReference>
<reference evidence="2" key="1">
    <citation type="submission" date="2006-01" db="EMBL/GenBank/DDBJ databases">
        <title>Complete sequence of Novosphingobium aromaticivorans DSM 12444.</title>
        <authorList>
            <consortium name="US DOE Joint Genome Institute"/>
            <person name="Copeland A."/>
            <person name="Lucas S."/>
            <person name="Lapidus A."/>
            <person name="Barry K."/>
            <person name="Detter J.C."/>
            <person name="Glavina T."/>
            <person name="Hammon N."/>
            <person name="Israni S."/>
            <person name="Pitluck S."/>
            <person name="Chain P."/>
            <person name="Malfatti S."/>
            <person name="Shin M."/>
            <person name="Vergez L."/>
            <person name="Schmutz J."/>
            <person name="Larimer F."/>
            <person name="Land M."/>
            <person name="Kyrpides N."/>
            <person name="Ivanova N."/>
            <person name="Fredrickson J."/>
            <person name="Balkwill D."/>
            <person name="Romine M.F."/>
            <person name="Richardson P."/>
        </authorList>
    </citation>
    <scope>NUCLEOTIDE SEQUENCE [LARGE SCALE GENOMIC DNA]</scope>
    <source>
        <strain evidence="2">ATCC 700278 / DSM 12444 / CCUG 56034 / CIP 105152 / NBRC 16084 / F199</strain>
    </source>
</reference>
<dbReference type="STRING" id="279238.Saro_1040"/>
<dbReference type="EMBL" id="CP000248">
    <property type="protein sequence ID" value="ABD25485.1"/>
    <property type="molecule type" value="Genomic_DNA"/>
</dbReference>
<dbReference type="KEGG" id="nar:Saro_1040"/>
<dbReference type="HOGENOM" id="CLU_2302989_0_0_5"/>
<proteinExistence type="predicted"/>
<dbReference type="Proteomes" id="UP000009134">
    <property type="component" value="Chromosome"/>
</dbReference>
<keyword evidence="2" id="KW-1185">Reference proteome</keyword>
<accession>Q2G9I8</accession>
<name>Q2G9I8_NOVAD</name>
<evidence type="ECO:0000313" key="1">
    <source>
        <dbReference type="EMBL" id="ABD25485.1"/>
    </source>
</evidence>